<protein>
    <submittedName>
        <fullName evidence="3">Sugar O-acyltransferase, sialic acid O-acetyltransferase NeuD family</fullName>
    </submittedName>
</protein>
<organism evidence="3 4">
    <name type="scientific">Desulfitobacterium dichloroeliminans (strain LMG P-21439 / DCA1)</name>
    <dbReference type="NCBI Taxonomy" id="871963"/>
    <lineage>
        <taxon>Bacteria</taxon>
        <taxon>Bacillati</taxon>
        <taxon>Bacillota</taxon>
        <taxon>Clostridia</taxon>
        <taxon>Eubacteriales</taxon>
        <taxon>Desulfitobacteriaceae</taxon>
        <taxon>Desulfitobacterium</taxon>
    </lineage>
</organism>
<dbReference type="InterPro" id="IPR050179">
    <property type="entry name" value="Trans_hexapeptide_repeat"/>
</dbReference>
<dbReference type="InterPro" id="IPR020019">
    <property type="entry name" value="AcTrfase_PglD-like"/>
</dbReference>
<dbReference type="eggNOG" id="COG0110">
    <property type="taxonomic scope" value="Bacteria"/>
</dbReference>
<evidence type="ECO:0000313" key="3">
    <source>
        <dbReference type="EMBL" id="AGA70604.1"/>
    </source>
</evidence>
<dbReference type="KEGG" id="ddl:Desdi_3210"/>
<name>L0F9W9_DESDL</name>
<evidence type="ECO:0000256" key="1">
    <source>
        <dbReference type="PIRSR" id="PIRSR620019-1"/>
    </source>
</evidence>
<dbReference type="PANTHER" id="PTHR43300">
    <property type="entry name" value="ACETYLTRANSFERASE"/>
    <property type="match status" value="1"/>
</dbReference>
<feature type="site" description="Increases basicity of active site His" evidence="1">
    <location>
        <position position="144"/>
    </location>
</feature>
<dbReference type="PANTHER" id="PTHR43300:SF7">
    <property type="entry name" value="UDP-N-ACETYLBACILLOSAMINE N-ACETYLTRANSFERASE"/>
    <property type="match status" value="1"/>
</dbReference>
<dbReference type="Pfam" id="PF17836">
    <property type="entry name" value="PglD_N"/>
    <property type="match status" value="1"/>
</dbReference>
<sequence length="217" mass="23969">MNKKDIVILGTGGFAKEVLWLLEENNKIENEWNILGFVDRLDTFNSEQIHGYCILGDDEWLANYEDEIHVVCGVANASLRKEIVQKFKNKENIIFPNIISRNAILSDSVRMGKGCIIWSNSILTVDICLGDFVTIIYDCTVGHDAELEDYVTLYPSVNVSGNVHIKAETEIGTGTQIIQGLSIGENTIIGAGSVVIRDTPNNCTAVGNPAKVIRQKK</sequence>
<dbReference type="InterPro" id="IPR011004">
    <property type="entry name" value="Trimer_LpxA-like_sf"/>
</dbReference>
<dbReference type="STRING" id="871963.Desdi_3210"/>
<feature type="active site" description="Proton acceptor" evidence="1">
    <location>
        <position position="143"/>
    </location>
</feature>
<evidence type="ECO:0000259" key="2">
    <source>
        <dbReference type="Pfam" id="PF17836"/>
    </source>
</evidence>
<dbReference type="NCBIfam" id="TIGR03570">
    <property type="entry name" value="NeuD_NnaD"/>
    <property type="match status" value="1"/>
</dbReference>
<dbReference type="OrthoDB" id="9801456at2"/>
<dbReference type="RefSeq" id="WP_015263563.1">
    <property type="nucleotide sequence ID" value="NC_019903.1"/>
</dbReference>
<dbReference type="InterPro" id="IPR041561">
    <property type="entry name" value="PglD_N"/>
</dbReference>
<dbReference type="Proteomes" id="UP000010797">
    <property type="component" value="Chromosome"/>
</dbReference>
<keyword evidence="3" id="KW-0808">Transferase</keyword>
<dbReference type="Gene3D" id="3.40.50.20">
    <property type="match status" value="1"/>
</dbReference>
<dbReference type="CDD" id="cd03360">
    <property type="entry name" value="LbH_AT_putative"/>
    <property type="match status" value="1"/>
</dbReference>
<feature type="domain" description="PglD N-terminal" evidence="2">
    <location>
        <begin position="5"/>
        <end position="87"/>
    </location>
</feature>
<dbReference type="SUPFAM" id="SSF51161">
    <property type="entry name" value="Trimeric LpxA-like enzymes"/>
    <property type="match status" value="1"/>
</dbReference>
<keyword evidence="3" id="KW-0012">Acyltransferase</keyword>
<proteinExistence type="predicted"/>
<dbReference type="Gene3D" id="2.160.10.10">
    <property type="entry name" value="Hexapeptide repeat proteins"/>
    <property type="match status" value="1"/>
</dbReference>
<dbReference type="HOGENOM" id="CLU_081811_1_1_9"/>
<gene>
    <name evidence="3" type="ordered locus">Desdi_3210</name>
</gene>
<evidence type="ECO:0000313" key="4">
    <source>
        <dbReference type="Proteomes" id="UP000010797"/>
    </source>
</evidence>
<dbReference type="AlphaFoldDB" id="L0F9W9"/>
<reference evidence="4" key="1">
    <citation type="submission" date="2012-02" db="EMBL/GenBank/DDBJ databases">
        <title>Complete sequence of Desulfitobacterium dichloroeliminans LMG P-21439.</title>
        <authorList>
            <person name="Lucas S."/>
            <person name="Han J."/>
            <person name="Lapidus A."/>
            <person name="Cheng J.-F."/>
            <person name="Goodwin L."/>
            <person name="Pitluck S."/>
            <person name="Peters L."/>
            <person name="Ovchinnikova G."/>
            <person name="Teshima H."/>
            <person name="Detter J.C."/>
            <person name="Han C."/>
            <person name="Tapia R."/>
            <person name="Land M."/>
            <person name="Hauser L."/>
            <person name="Kyrpides N."/>
            <person name="Ivanova N."/>
            <person name="Pagani I."/>
            <person name="Kruse T."/>
            <person name="de Vos W.M."/>
            <person name="Boon N."/>
            <person name="Smidt H."/>
            <person name="Woyke T."/>
        </authorList>
    </citation>
    <scope>NUCLEOTIDE SEQUENCE [LARGE SCALE GENOMIC DNA]</scope>
    <source>
        <strain evidence="4">LMG P-21439 / DCA1</strain>
    </source>
</reference>
<dbReference type="GO" id="GO:0016746">
    <property type="term" value="F:acyltransferase activity"/>
    <property type="evidence" value="ECO:0007669"/>
    <property type="project" value="UniProtKB-KW"/>
</dbReference>
<accession>L0F9W9</accession>
<keyword evidence="4" id="KW-1185">Reference proteome</keyword>
<dbReference type="EMBL" id="CP003344">
    <property type="protein sequence ID" value="AGA70604.1"/>
    <property type="molecule type" value="Genomic_DNA"/>
</dbReference>